<feature type="signal peptide" evidence="9">
    <location>
        <begin position="1"/>
        <end position="26"/>
    </location>
</feature>
<dbReference type="Gene3D" id="2.60.120.260">
    <property type="entry name" value="Galactose-binding domain-like"/>
    <property type="match status" value="1"/>
</dbReference>
<organism evidence="11 12">
    <name type="scientific">Parashewanella curva</name>
    <dbReference type="NCBI Taxonomy" id="2338552"/>
    <lineage>
        <taxon>Bacteria</taxon>
        <taxon>Pseudomonadati</taxon>
        <taxon>Pseudomonadota</taxon>
        <taxon>Gammaproteobacteria</taxon>
        <taxon>Alteromonadales</taxon>
        <taxon>Shewanellaceae</taxon>
        <taxon>Parashewanella</taxon>
    </lineage>
</organism>
<evidence type="ECO:0000256" key="2">
    <source>
        <dbReference type="ARBA" id="ARBA00022670"/>
    </source>
</evidence>
<dbReference type="InterPro" id="IPR036852">
    <property type="entry name" value="Peptidase_S8/S53_dom_sf"/>
</dbReference>
<dbReference type="Pfam" id="PF01483">
    <property type="entry name" value="P_proprotein"/>
    <property type="match status" value="1"/>
</dbReference>
<comment type="similarity">
    <text evidence="1 8">Belongs to the peptidase S8 family.</text>
</comment>
<dbReference type="InterPro" id="IPR010259">
    <property type="entry name" value="S8pro/Inhibitor_I9"/>
</dbReference>
<evidence type="ECO:0000256" key="8">
    <source>
        <dbReference type="PROSITE-ProRule" id="PRU01240"/>
    </source>
</evidence>
<dbReference type="Proteomes" id="UP000281474">
    <property type="component" value="Unassembled WGS sequence"/>
</dbReference>
<dbReference type="InterPro" id="IPR037045">
    <property type="entry name" value="S8pro/Inhibitor_I9_sf"/>
</dbReference>
<name>A0A3L8Q066_9GAMM</name>
<dbReference type="Gene3D" id="2.60.120.380">
    <property type="match status" value="1"/>
</dbReference>
<keyword evidence="2 8" id="KW-0645">Protease</keyword>
<keyword evidence="3" id="KW-0479">Metal-binding</keyword>
<dbReference type="InterPro" id="IPR050131">
    <property type="entry name" value="Peptidase_S8_subtilisin-like"/>
</dbReference>
<dbReference type="PRINTS" id="PR00723">
    <property type="entry name" value="SUBTILISIN"/>
</dbReference>
<feature type="active site" description="Charge relay system" evidence="7 8">
    <location>
        <position position="194"/>
    </location>
</feature>
<dbReference type="Gene3D" id="3.40.50.200">
    <property type="entry name" value="Peptidase S8/S53 domain"/>
    <property type="match status" value="1"/>
</dbReference>
<dbReference type="FunFam" id="2.60.120.380:FF:000013">
    <property type="entry name" value="Alkaline serine protease"/>
    <property type="match status" value="1"/>
</dbReference>
<evidence type="ECO:0000256" key="1">
    <source>
        <dbReference type="ARBA" id="ARBA00011073"/>
    </source>
</evidence>
<gene>
    <name evidence="11" type="ORF">D5018_03690</name>
</gene>
<keyword evidence="12" id="KW-1185">Reference proteome</keyword>
<dbReference type="InterPro" id="IPR008979">
    <property type="entry name" value="Galactose-bd-like_sf"/>
</dbReference>
<dbReference type="SUPFAM" id="SSF49785">
    <property type="entry name" value="Galactose-binding domain-like"/>
    <property type="match status" value="1"/>
</dbReference>
<dbReference type="SUPFAM" id="SSF54897">
    <property type="entry name" value="Protease propeptides/inhibitors"/>
    <property type="match status" value="1"/>
</dbReference>
<evidence type="ECO:0000256" key="4">
    <source>
        <dbReference type="ARBA" id="ARBA00022801"/>
    </source>
</evidence>
<evidence type="ECO:0000256" key="7">
    <source>
        <dbReference type="PIRSR" id="PIRSR615500-1"/>
    </source>
</evidence>
<keyword evidence="5 8" id="KW-0720">Serine protease</keyword>
<dbReference type="InterPro" id="IPR034202">
    <property type="entry name" value="Subtilisin_Carlsberg-like"/>
</dbReference>
<dbReference type="CDD" id="cd07477">
    <property type="entry name" value="Peptidases_S8_Subtilisin_subset"/>
    <property type="match status" value="1"/>
</dbReference>
<dbReference type="InterPro" id="IPR000209">
    <property type="entry name" value="Peptidase_S8/S53_dom"/>
</dbReference>
<dbReference type="RefSeq" id="WP_121837640.1">
    <property type="nucleotide sequence ID" value="NZ_ML014758.1"/>
</dbReference>
<evidence type="ECO:0000256" key="3">
    <source>
        <dbReference type="ARBA" id="ARBA00022723"/>
    </source>
</evidence>
<dbReference type="GO" id="GO:0006508">
    <property type="term" value="P:proteolysis"/>
    <property type="evidence" value="ECO:0007669"/>
    <property type="project" value="UniProtKB-KW"/>
</dbReference>
<dbReference type="GO" id="GO:0005615">
    <property type="term" value="C:extracellular space"/>
    <property type="evidence" value="ECO:0007669"/>
    <property type="project" value="TreeGrafter"/>
</dbReference>
<dbReference type="AlphaFoldDB" id="A0A3L8Q066"/>
<dbReference type="InterPro" id="IPR007280">
    <property type="entry name" value="Peptidase_C_arc/bac"/>
</dbReference>
<dbReference type="InterPro" id="IPR022398">
    <property type="entry name" value="Peptidase_S8_His-AS"/>
</dbReference>
<feature type="active site" description="Charge relay system" evidence="7 8">
    <location>
        <position position="498"/>
    </location>
</feature>
<dbReference type="Pfam" id="PF04151">
    <property type="entry name" value="PPC"/>
    <property type="match status" value="1"/>
</dbReference>
<feature type="domain" description="P/Homo B" evidence="10">
    <location>
        <begin position="677"/>
        <end position="792"/>
    </location>
</feature>
<evidence type="ECO:0000256" key="9">
    <source>
        <dbReference type="SAM" id="SignalP"/>
    </source>
</evidence>
<reference evidence="11 12" key="1">
    <citation type="submission" date="2018-09" db="EMBL/GenBank/DDBJ databases">
        <title>Phylogeny of the Shewanellaceae, and recommendation for two new genera, Pseudoshewanella and Parashewanella.</title>
        <authorList>
            <person name="Wang G."/>
        </authorList>
    </citation>
    <scope>NUCLEOTIDE SEQUENCE [LARGE SCALE GENOMIC DNA]</scope>
    <source>
        <strain evidence="11 12">C51</strain>
    </source>
</reference>
<comment type="caution">
    <text evidence="11">The sequence shown here is derived from an EMBL/GenBank/DDBJ whole genome shotgun (WGS) entry which is preliminary data.</text>
</comment>
<dbReference type="OrthoDB" id="9790784at2"/>
<dbReference type="PROSITE" id="PS00137">
    <property type="entry name" value="SUBTILASE_HIS"/>
    <property type="match status" value="1"/>
</dbReference>
<evidence type="ECO:0000259" key="10">
    <source>
        <dbReference type="PROSITE" id="PS51829"/>
    </source>
</evidence>
<dbReference type="Gene3D" id="3.50.30.30">
    <property type="match status" value="1"/>
</dbReference>
<dbReference type="InterPro" id="IPR002884">
    <property type="entry name" value="P_dom"/>
</dbReference>
<evidence type="ECO:0000313" key="11">
    <source>
        <dbReference type="EMBL" id="RLV60955.1"/>
    </source>
</evidence>
<sequence>MKNISKKPLVTGLSTLAMLISTNIFANGEFSKEVEQWQKSPLPKRYIVKFNTSNTLSNDQQDDSFNESFLTAAERFSHKRVMNSVQANDMRQIGQTRSYTAKLNAAAIRELESNPNVAFVEEDVPRRLLSEFTPWGQAAVGATQLSDGETGNRTICIIDSGYDNDHEDLSGNNVEGTNDSGTGNWFDPGANNAHGTHVAGTIAAINNDTGVVGVMPNQNVNIHVIKVFNSGGWGYSSDLVSAVNTCVSNNANIVTMSLGGPSASTTERNALASISNNGVLLIAAAGNAGNNTHSYPASYDSVMSVAAVDSNKQHAAFSQFTNQVEISGPGEAILSTVTMGEGRLADITIGTESYYENGVVPHNRLIRSGTGHAASGINGSVTGELAECSVSGTSFNCGSMTNKVCLVERVGNQSSGNYPDINAVKACEDAGAAATIVYSNTALPGLQNPFLLDSDAVLNNVSVSVDRATGLTLKGKTGQTVTVKNTNNENYAYYNGTSMATPHVSGVAALVWSYHPQCTAEQIRNALKATAEDLDVSGRDDKTGFGLVNAAAAKAYLDNSCTGTTPPTGGNELENGVAKTNLSGASNEELRYTMNVPAGATDLSFAMSGGSGDADLYVRFGNEPTTGTFDCRPYRNGNTETCSISNVQAGTYHVMVRGYTNFSGVSLVGRYTEQSGGTPSTYTNTTDYAIPDNNAGGVESPIAVSRSGDSGTVSVTVDITHTYIGDLQVELHAPNGTVRVLHDNTGGSANDIQQTYSVNMSGVESSGTWKLKVVDSARRDTGTIRGWQLSFQ</sequence>
<dbReference type="PANTHER" id="PTHR43806">
    <property type="entry name" value="PEPTIDASE S8"/>
    <property type="match status" value="1"/>
</dbReference>
<dbReference type="PANTHER" id="PTHR43806:SF11">
    <property type="entry name" value="CEREVISIN-RELATED"/>
    <property type="match status" value="1"/>
</dbReference>
<keyword evidence="9" id="KW-0732">Signal</keyword>
<dbReference type="EMBL" id="QZEI01000009">
    <property type="protein sequence ID" value="RLV60955.1"/>
    <property type="molecule type" value="Genomic_DNA"/>
</dbReference>
<dbReference type="InterPro" id="IPR023828">
    <property type="entry name" value="Peptidase_S8_Ser-AS"/>
</dbReference>
<dbReference type="InterPro" id="IPR015500">
    <property type="entry name" value="Peptidase_S8_subtilisin-rel"/>
</dbReference>
<dbReference type="CDD" id="cd04817">
    <property type="entry name" value="PA_VapT_like"/>
    <property type="match status" value="1"/>
</dbReference>
<protein>
    <submittedName>
        <fullName evidence="11">Peptidase S8</fullName>
    </submittedName>
</protein>
<dbReference type="PROSITE" id="PS51892">
    <property type="entry name" value="SUBTILASE"/>
    <property type="match status" value="1"/>
</dbReference>
<accession>A0A3L8Q066</accession>
<dbReference type="GO" id="GO:0046872">
    <property type="term" value="F:metal ion binding"/>
    <property type="evidence" value="ECO:0007669"/>
    <property type="project" value="UniProtKB-KW"/>
</dbReference>
<dbReference type="SUPFAM" id="SSF52743">
    <property type="entry name" value="Subtilisin-like"/>
    <property type="match status" value="1"/>
</dbReference>
<feature type="chain" id="PRO_5018028243" evidence="9">
    <location>
        <begin position="27"/>
        <end position="792"/>
    </location>
</feature>
<dbReference type="Pfam" id="PF05922">
    <property type="entry name" value="Inhibitor_I9"/>
    <property type="match status" value="1"/>
</dbReference>
<evidence type="ECO:0000256" key="5">
    <source>
        <dbReference type="ARBA" id="ARBA00022825"/>
    </source>
</evidence>
<proteinExistence type="inferred from homology"/>
<keyword evidence="4 8" id="KW-0378">Hydrolase</keyword>
<dbReference type="Pfam" id="PF00082">
    <property type="entry name" value="Peptidase_S8"/>
    <property type="match status" value="2"/>
</dbReference>
<evidence type="ECO:0000256" key="6">
    <source>
        <dbReference type="ARBA" id="ARBA00023145"/>
    </source>
</evidence>
<evidence type="ECO:0000313" key="12">
    <source>
        <dbReference type="Proteomes" id="UP000281474"/>
    </source>
</evidence>
<dbReference type="PROSITE" id="PS00138">
    <property type="entry name" value="SUBTILASE_SER"/>
    <property type="match status" value="1"/>
</dbReference>
<feature type="active site" description="Charge relay system" evidence="7 8">
    <location>
        <position position="159"/>
    </location>
</feature>
<dbReference type="PROSITE" id="PS51829">
    <property type="entry name" value="P_HOMO_B"/>
    <property type="match status" value="1"/>
</dbReference>
<keyword evidence="6" id="KW-0865">Zymogen</keyword>
<dbReference type="GO" id="GO:0004252">
    <property type="term" value="F:serine-type endopeptidase activity"/>
    <property type="evidence" value="ECO:0007669"/>
    <property type="project" value="UniProtKB-UniRule"/>
</dbReference>
<dbReference type="Gene3D" id="3.30.70.80">
    <property type="entry name" value="Peptidase S8 propeptide/proteinase inhibitor I9"/>
    <property type="match status" value="1"/>
</dbReference>